<sequence length="100" mass="10535">MRCASAGTIAGKSTESSSNSLALSLFLFASGFFVLFPKLTAVAEHRDCQSSSPSVRLVHSGSMLQILKSVQISSLSACSLSSNGDAFIDLYSSSWVDQHA</sequence>
<keyword evidence="3" id="KW-1185">Reference proteome</keyword>
<dbReference type="AlphaFoldDB" id="A0ABD1YYK2"/>
<gene>
    <name evidence="2" type="ORF">R1flu_007345</name>
</gene>
<evidence type="ECO:0000313" key="2">
    <source>
        <dbReference type="EMBL" id="KAL2635866.1"/>
    </source>
</evidence>
<dbReference type="EMBL" id="JBHFFA010000003">
    <property type="protein sequence ID" value="KAL2635866.1"/>
    <property type="molecule type" value="Genomic_DNA"/>
</dbReference>
<accession>A0ABD1YYK2</accession>
<comment type="caution">
    <text evidence="2">The sequence shown here is derived from an EMBL/GenBank/DDBJ whole genome shotgun (WGS) entry which is preliminary data.</text>
</comment>
<organism evidence="2 3">
    <name type="scientific">Riccia fluitans</name>
    <dbReference type="NCBI Taxonomy" id="41844"/>
    <lineage>
        <taxon>Eukaryota</taxon>
        <taxon>Viridiplantae</taxon>
        <taxon>Streptophyta</taxon>
        <taxon>Embryophyta</taxon>
        <taxon>Marchantiophyta</taxon>
        <taxon>Marchantiopsida</taxon>
        <taxon>Marchantiidae</taxon>
        <taxon>Marchantiales</taxon>
        <taxon>Ricciaceae</taxon>
        <taxon>Riccia</taxon>
    </lineage>
</organism>
<protein>
    <submittedName>
        <fullName evidence="2">Uncharacterized protein</fullName>
    </submittedName>
</protein>
<name>A0ABD1YYK2_9MARC</name>
<dbReference type="Proteomes" id="UP001605036">
    <property type="component" value="Unassembled WGS sequence"/>
</dbReference>
<feature type="transmembrane region" description="Helical" evidence="1">
    <location>
        <begin position="20"/>
        <end position="36"/>
    </location>
</feature>
<proteinExistence type="predicted"/>
<reference evidence="2 3" key="1">
    <citation type="submission" date="2024-09" db="EMBL/GenBank/DDBJ databases">
        <title>Chromosome-scale assembly of Riccia fluitans.</title>
        <authorList>
            <person name="Paukszto L."/>
            <person name="Sawicki J."/>
            <person name="Karawczyk K."/>
            <person name="Piernik-Szablinska J."/>
            <person name="Szczecinska M."/>
            <person name="Mazdziarz M."/>
        </authorList>
    </citation>
    <scope>NUCLEOTIDE SEQUENCE [LARGE SCALE GENOMIC DNA]</scope>
    <source>
        <strain evidence="2">Rf_01</strain>
        <tissue evidence="2">Aerial parts of the thallus</tissue>
    </source>
</reference>
<evidence type="ECO:0000313" key="3">
    <source>
        <dbReference type="Proteomes" id="UP001605036"/>
    </source>
</evidence>
<evidence type="ECO:0000256" key="1">
    <source>
        <dbReference type="SAM" id="Phobius"/>
    </source>
</evidence>
<keyword evidence="1" id="KW-0812">Transmembrane</keyword>
<keyword evidence="1" id="KW-0472">Membrane</keyword>
<keyword evidence="1" id="KW-1133">Transmembrane helix</keyword>